<feature type="region of interest" description="Disordered" evidence="2">
    <location>
        <begin position="1"/>
        <end position="46"/>
    </location>
</feature>
<keyword evidence="3" id="KW-0812">Transmembrane</keyword>
<gene>
    <name evidence="5" type="ORF">RHSIM_Rhsim11G0147500</name>
</gene>
<keyword evidence="6" id="KW-1185">Reference proteome</keyword>
<dbReference type="EMBL" id="WJXA01000011">
    <property type="protein sequence ID" value="KAF7128074.1"/>
    <property type="molecule type" value="Genomic_DNA"/>
</dbReference>
<dbReference type="SUPFAM" id="SSF57756">
    <property type="entry name" value="Retrovirus zinc finger-like domains"/>
    <property type="match status" value="1"/>
</dbReference>
<keyword evidence="1" id="KW-0863">Zinc-finger</keyword>
<dbReference type="GO" id="GO:0003676">
    <property type="term" value="F:nucleic acid binding"/>
    <property type="evidence" value="ECO:0007669"/>
    <property type="project" value="InterPro"/>
</dbReference>
<keyword evidence="3" id="KW-1133">Transmembrane helix</keyword>
<feature type="compositionally biased region" description="Polar residues" evidence="2">
    <location>
        <begin position="13"/>
        <end position="28"/>
    </location>
</feature>
<keyword evidence="1" id="KW-0862">Zinc</keyword>
<dbReference type="AlphaFoldDB" id="A0A834GCF9"/>
<feature type="compositionally biased region" description="Low complexity" evidence="2">
    <location>
        <begin position="29"/>
        <end position="43"/>
    </location>
</feature>
<comment type="caution">
    <text evidence="5">The sequence shown here is derived from an EMBL/GenBank/DDBJ whole genome shotgun (WGS) entry which is preliminary data.</text>
</comment>
<evidence type="ECO:0000313" key="5">
    <source>
        <dbReference type="EMBL" id="KAF7128074.1"/>
    </source>
</evidence>
<evidence type="ECO:0000256" key="1">
    <source>
        <dbReference type="PROSITE-ProRule" id="PRU00047"/>
    </source>
</evidence>
<accession>A0A834GCF9</accession>
<dbReference type="SMART" id="SM00343">
    <property type="entry name" value="ZnF_C2HC"/>
    <property type="match status" value="1"/>
</dbReference>
<name>A0A834GCF9_RHOSS</name>
<organism evidence="5 6">
    <name type="scientific">Rhododendron simsii</name>
    <name type="common">Sims's rhododendron</name>
    <dbReference type="NCBI Taxonomy" id="118357"/>
    <lineage>
        <taxon>Eukaryota</taxon>
        <taxon>Viridiplantae</taxon>
        <taxon>Streptophyta</taxon>
        <taxon>Embryophyta</taxon>
        <taxon>Tracheophyta</taxon>
        <taxon>Spermatophyta</taxon>
        <taxon>Magnoliopsida</taxon>
        <taxon>eudicotyledons</taxon>
        <taxon>Gunneridae</taxon>
        <taxon>Pentapetalae</taxon>
        <taxon>asterids</taxon>
        <taxon>Ericales</taxon>
        <taxon>Ericaceae</taxon>
        <taxon>Ericoideae</taxon>
        <taxon>Rhodoreae</taxon>
        <taxon>Rhododendron</taxon>
    </lineage>
</organism>
<feature type="compositionally biased region" description="Acidic residues" evidence="2">
    <location>
        <begin position="102"/>
        <end position="117"/>
    </location>
</feature>
<dbReference type="InterPro" id="IPR036875">
    <property type="entry name" value="Znf_CCHC_sf"/>
</dbReference>
<proteinExistence type="predicted"/>
<keyword evidence="3" id="KW-0472">Membrane</keyword>
<feature type="domain" description="CCHC-type" evidence="4">
    <location>
        <begin position="49"/>
        <end position="64"/>
    </location>
</feature>
<dbReference type="Pfam" id="PF00098">
    <property type="entry name" value="zf-CCHC"/>
    <property type="match status" value="1"/>
</dbReference>
<evidence type="ECO:0000256" key="2">
    <source>
        <dbReference type="SAM" id="MobiDB-lite"/>
    </source>
</evidence>
<dbReference type="Gene3D" id="4.10.60.10">
    <property type="entry name" value="Zinc finger, CCHC-type"/>
    <property type="match status" value="1"/>
</dbReference>
<sequence>MFFPPAKDGLASALNSDMSENRKNSGNQGCSKSKGRGTSTSGRVAKDECAYCREKGHWKKDCPKKRGNDSSKANIVHSDEDDDSNLALLETSVVPQDPIQSVEEDSEVESNDSDTVEGEVPVDSSSQQQQQKDSIATSRPRRVIRVPASQSTICLGILVFWLLHVWFSGS</sequence>
<protein>
    <recommendedName>
        <fullName evidence="4">CCHC-type domain-containing protein</fullName>
    </recommendedName>
</protein>
<evidence type="ECO:0000259" key="4">
    <source>
        <dbReference type="PROSITE" id="PS50158"/>
    </source>
</evidence>
<dbReference type="GO" id="GO:0008270">
    <property type="term" value="F:zinc ion binding"/>
    <property type="evidence" value="ECO:0007669"/>
    <property type="project" value="UniProtKB-KW"/>
</dbReference>
<evidence type="ECO:0000313" key="6">
    <source>
        <dbReference type="Proteomes" id="UP000626092"/>
    </source>
</evidence>
<dbReference type="Proteomes" id="UP000626092">
    <property type="component" value="Unassembled WGS sequence"/>
</dbReference>
<reference evidence="5" key="1">
    <citation type="submission" date="2019-11" db="EMBL/GenBank/DDBJ databases">
        <authorList>
            <person name="Liu Y."/>
            <person name="Hou J."/>
            <person name="Li T.-Q."/>
            <person name="Guan C.-H."/>
            <person name="Wu X."/>
            <person name="Wu H.-Z."/>
            <person name="Ling F."/>
            <person name="Zhang R."/>
            <person name="Shi X.-G."/>
            <person name="Ren J.-P."/>
            <person name="Chen E.-F."/>
            <person name="Sun J.-M."/>
        </authorList>
    </citation>
    <scope>NUCLEOTIDE SEQUENCE</scope>
    <source>
        <strain evidence="5">Adult_tree_wgs_1</strain>
        <tissue evidence="5">Leaves</tissue>
    </source>
</reference>
<feature type="transmembrane region" description="Helical" evidence="3">
    <location>
        <begin position="148"/>
        <end position="167"/>
    </location>
</feature>
<dbReference type="PROSITE" id="PS50158">
    <property type="entry name" value="ZF_CCHC"/>
    <property type="match status" value="1"/>
</dbReference>
<dbReference type="OrthoDB" id="1749553at2759"/>
<keyword evidence="1" id="KW-0479">Metal-binding</keyword>
<feature type="compositionally biased region" description="Basic and acidic residues" evidence="2">
    <location>
        <begin position="58"/>
        <end position="69"/>
    </location>
</feature>
<evidence type="ECO:0000256" key="3">
    <source>
        <dbReference type="SAM" id="Phobius"/>
    </source>
</evidence>
<dbReference type="InterPro" id="IPR001878">
    <property type="entry name" value="Znf_CCHC"/>
</dbReference>
<feature type="region of interest" description="Disordered" evidence="2">
    <location>
        <begin position="58"/>
        <end position="138"/>
    </location>
</feature>